<dbReference type="EMBL" id="UINC01086313">
    <property type="protein sequence ID" value="SVC34656.1"/>
    <property type="molecule type" value="Genomic_DNA"/>
</dbReference>
<organism evidence="1">
    <name type="scientific">marine metagenome</name>
    <dbReference type="NCBI Taxonomy" id="408172"/>
    <lineage>
        <taxon>unclassified sequences</taxon>
        <taxon>metagenomes</taxon>
        <taxon>ecological metagenomes</taxon>
    </lineage>
</organism>
<dbReference type="InterPro" id="IPR011009">
    <property type="entry name" value="Kinase-like_dom_sf"/>
</dbReference>
<evidence type="ECO:0008006" key="2">
    <source>
        <dbReference type="Google" id="ProtNLM"/>
    </source>
</evidence>
<dbReference type="SUPFAM" id="SSF56112">
    <property type="entry name" value="Protein kinase-like (PK-like)"/>
    <property type="match status" value="1"/>
</dbReference>
<sequence length="207" mass="23936">MAIPIPSESNFPKARFGLSYLSETMGEILKWSTFKIHCEPLEGDASDRCYFRVSQNNSELHGTQSKKNPSSLIIMQLEKPVRDMEINFTRVLKFLRKLDLPTPELFYYDISKGLLFLEDCGTMTLGDQLNAFPQNKAQLYRQAIELLVKMQSRATYSIDSTCPAYHLKFDIEKLMLEFDFMLDRYVVEFCDSPLESLARKELGKAFI</sequence>
<accession>A0A382LDC3</accession>
<feature type="non-terminal residue" evidence="1">
    <location>
        <position position="207"/>
    </location>
</feature>
<dbReference type="Gene3D" id="3.30.200.20">
    <property type="entry name" value="Phosphorylase Kinase, domain 1"/>
    <property type="match status" value="1"/>
</dbReference>
<gene>
    <name evidence="1" type="ORF">METZ01_LOCUS287510</name>
</gene>
<proteinExistence type="predicted"/>
<name>A0A382LDC3_9ZZZZ</name>
<evidence type="ECO:0000313" key="1">
    <source>
        <dbReference type="EMBL" id="SVC34656.1"/>
    </source>
</evidence>
<dbReference type="AlphaFoldDB" id="A0A382LDC3"/>
<dbReference type="Gene3D" id="3.90.1200.10">
    <property type="match status" value="1"/>
</dbReference>
<reference evidence="1" key="1">
    <citation type="submission" date="2018-05" db="EMBL/GenBank/DDBJ databases">
        <authorList>
            <person name="Lanie J.A."/>
            <person name="Ng W.-L."/>
            <person name="Kazmierczak K.M."/>
            <person name="Andrzejewski T.M."/>
            <person name="Davidsen T.M."/>
            <person name="Wayne K.J."/>
            <person name="Tettelin H."/>
            <person name="Glass J.I."/>
            <person name="Rusch D."/>
            <person name="Podicherti R."/>
            <person name="Tsui H.-C.T."/>
            <person name="Winkler M.E."/>
        </authorList>
    </citation>
    <scope>NUCLEOTIDE SEQUENCE</scope>
</reference>
<protein>
    <recommendedName>
        <fullName evidence="2">Aminoglycoside phosphotransferase domain-containing protein</fullName>
    </recommendedName>
</protein>